<dbReference type="EMBL" id="JALNMH010000006">
    <property type="protein sequence ID" value="MCK7593656.1"/>
    <property type="molecule type" value="Genomic_DNA"/>
</dbReference>
<dbReference type="InterPro" id="IPR036249">
    <property type="entry name" value="Thioredoxin-like_sf"/>
</dbReference>
<name>A0ABT0GGJ7_9GAMM</name>
<accession>A0ABT0GGJ7</accession>
<evidence type="ECO:0000313" key="2">
    <source>
        <dbReference type="Proteomes" id="UP001431449"/>
    </source>
</evidence>
<reference evidence="1" key="1">
    <citation type="submission" date="2022-04" db="EMBL/GenBank/DDBJ databases">
        <title>Lysobacter sp. CAU 1642 isolated from sea sand.</title>
        <authorList>
            <person name="Kim W."/>
        </authorList>
    </citation>
    <scope>NUCLEOTIDE SEQUENCE</scope>
    <source>
        <strain evidence="1">CAU 1642</strain>
    </source>
</reference>
<protein>
    <recommendedName>
        <fullName evidence="3">Transmembrane protein</fullName>
    </recommendedName>
</protein>
<organism evidence="1 2">
    <name type="scientific">Pseudomarimonas salicorniae</name>
    <dbReference type="NCBI Taxonomy" id="2933270"/>
    <lineage>
        <taxon>Bacteria</taxon>
        <taxon>Pseudomonadati</taxon>
        <taxon>Pseudomonadota</taxon>
        <taxon>Gammaproteobacteria</taxon>
        <taxon>Lysobacterales</taxon>
        <taxon>Lysobacteraceae</taxon>
        <taxon>Pseudomarimonas</taxon>
    </lineage>
</organism>
<dbReference type="SUPFAM" id="SSF52833">
    <property type="entry name" value="Thioredoxin-like"/>
    <property type="match status" value="1"/>
</dbReference>
<proteinExistence type="predicted"/>
<dbReference type="RefSeq" id="WP_248207638.1">
    <property type="nucleotide sequence ID" value="NZ_JALNMH010000006.1"/>
</dbReference>
<gene>
    <name evidence="1" type="ORF">M0G41_08240</name>
</gene>
<evidence type="ECO:0000313" key="1">
    <source>
        <dbReference type="EMBL" id="MCK7593656.1"/>
    </source>
</evidence>
<sequence>MTNPRRSRLTLLLVAAAFLTPFLVAVFLRFGGWQPPQTRNIGELLQPPLPMHEISATRGDDGTAWTFENTEHEWTLLAQLPARCEAECRATLEVLPNVRIALARHAGRLHPFVLGSAPGTELPFPALRLAGELPAPLRLQPETRVQVFLVDPHGFLVMRHAEGFDPNGLRKDLSRLIK</sequence>
<keyword evidence="2" id="KW-1185">Reference proteome</keyword>
<comment type="caution">
    <text evidence="1">The sequence shown here is derived from an EMBL/GenBank/DDBJ whole genome shotgun (WGS) entry which is preliminary data.</text>
</comment>
<evidence type="ECO:0008006" key="3">
    <source>
        <dbReference type="Google" id="ProtNLM"/>
    </source>
</evidence>
<dbReference type="Proteomes" id="UP001431449">
    <property type="component" value="Unassembled WGS sequence"/>
</dbReference>